<sequence>MKNTGTTEQALLPTTSQSTRQAPSIRVHHDGHVAHYLLHLIRVIHWLADYLPRMPVEHRETEDWLQPAWTNMSANSDVATMPPPQQ</sequence>
<feature type="region of interest" description="Disordered" evidence="1">
    <location>
        <begin position="1"/>
        <end position="23"/>
    </location>
</feature>
<dbReference type="WBParaSite" id="MCU_014882-RA">
    <property type="protein sequence ID" value="MCU_014882-RA"/>
    <property type="gene ID" value="MCU_014882"/>
</dbReference>
<protein>
    <submittedName>
        <fullName evidence="2">Uncharacterized protein</fullName>
    </submittedName>
</protein>
<evidence type="ECO:0000256" key="1">
    <source>
        <dbReference type="SAM" id="MobiDB-lite"/>
    </source>
</evidence>
<evidence type="ECO:0000313" key="2">
    <source>
        <dbReference type="WBParaSite" id="MCU_014882-RA"/>
    </source>
</evidence>
<name>A0A5K3G5V0_MESCO</name>
<accession>A0A5K3G5V0</accession>
<dbReference type="AlphaFoldDB" id="A0A5K3G5V0"/>
<organism evidence="2">
    <name type="scientific">Mesocestoides corti</name>
    <name type="common">Flatworm</name>
    <dbReference type="NCBI Taxonomy" id="53468"/>
    <lineage>
        <taxon>Eukaryota</taxon>
        <taxon>Metazoa</taxon>
        <taxon>Spiralia</taxon>
        <taxon>Lophotrochozoa</taxon>
        <taxon>Platyhelminthes</taxon>
        <taxon>Cestoda</taxon>
        <taxon>Eucestoda</taxon>
        <taxon>Cyclophyllidea</taxon>
        <taxon>Mesocestoididae</taxon>
        <taxon>Mesocestoides</taxon>
    </lineage>
</organism>
<reference evidence="2" key="1">
    <citation type="submission" date="2019-11" db="UniProtKB">
        <authorList>
            <consortium name="WormBaseParasite"/>
        </authorList>
    </citation>
    <scope>IDENTIFICATION</scope>
</reference>
<feature type="compositionally biased region" description="Polar residues" evidence="1">
    <location>
        <begin position="1"/>
        <end position="22"/>
    </location>
</feature>
<proteinExistence type="predicted"/>